<feature type="domain" description="Exocyst complex subunit Exo70 C-terminal" evidence="4">
    <location>
        <begin position="6"/>
        <end position="132"/>
    </location>
</feature>
<comment type="similarity">
    <text evidence="1 3">Belongs to the EXO70 family.</text>
</comment>
<proteinExistence type="inferred from homology"/>
<protein>
    <recommendedName>
        <fullName evidence="3">Exocyst subunit Exo70 family protein</fullName>
    </recommendedName>
</protein>
<dbReference type="SUPFAM" id="SSF74788">
    <property type="entry name" value="Cullin repeat-like"/>
    <property type="match status" value="1"/>
</dbReference>
<keyword evidence="6" id="KW-1185">Reference proteome</keyword>
<dbReference type="GO" id="GO:0000145">
    <property type="term" value="C:exocyst"/>
    <property type="evidence" value="ECO:0007669"/>
    <property type="project" value="InterPro"/>
</dbReference>
<dbReference type="GO" id="GO:0015031">
    <property type="term" value="P:protein transport"/>
    <property type="evidence" value="ECO:0007669"/>
    <property type="project" value="UniProtKB-KW"/>
</dbReference>
<evidence type="ECO:0000259" key="4">
    <source>
        <dbReference type="Pfam" id="PF03081"/>
    </source>
</evidence>
<comment type="function">
    <text evidence="3">Component of the exocyst complex.</text>
</comment>
<dbReference type="AlphaFoldDB" id="A0A2T7DLJ4"/>
<evidence type="ECO:0000256" key="2">
    <source>
        <dbReference type="ARBA" id="ARBA00022448"/>
    </source>
</evidence>
<organism evidence="5 6">
    <name type="scientific">Panicum hallii var. hallii</name>
    <dbReference type="NCBI Taxonomy" id="1504633"/>
    <lineage>
        <taxon>Eukaryota</taxon>
        <taxon>Viridiplantae</taxon>
        <taxon>Streptophyta</taxon>
        <taxon>Embryophyta</taxon>
        <taxon>Tracheophyta</taxon>
        <taxon>Spermatophyta</taxon>
        <taxon>Magnoliopsida</taxon>
        <taxon>Liliopsida</taxon>
        <taxon>Poales</taxon>
        <taxon>Poaceae</taxon>
        <taxon>PACMAD clade</taxon>
        <taxon>Panicoideae</taxon>
        <taxon>Panicodae</taxon>
        <taxon>Paniceae</taxon>
        <taxon>Panicinae</taxon>
        <taxon>Panicum</taxon>
        <taxon>Panicum sect. Panicum</taxon>
    </lineage>
</organism>
<dbReference type="EMBL" id="CM009753">
    <property type="protein sequence ID" value="PUZ56440.1"/>
    <property type="molecule type" value="Genomic_DNA"/>
</dbReference>
<dbReference type="PANTHER" id="PTHR12542">
    <property type="entry name" value="EXOCYST COMPLEX PROTEIN EXO70"/>
    <property type="match status" value="1"/>
</dbReference>
<keyword evidence="2 3" id="KW-0813">Transport</keyword>
<dbReference type="InterPro" id="IPR046364">
    <property type="entry name" value="Exo70_C"/>
</dbReference>
<reference evidence="5 6" key="1">
    <citation type="submission" date="2018-04" db="EMBL/GenBank/DDBJ databases">
        <title>WGS assembly of Panicum hallii var. hallii HAL2.</title>
        <authorList>
            <person name="Lovell J."/>
            <person name="Jenkins J."/>
            <person name="Lowry D."/>
            <person name="Mamidi S."/>
            <person name="Sreedasyam A."/>
            <person name="Weng X."/>
            <person name="Barry K."/>
            <person name="Bonette J."/>
            <person name="Campitelli B."/>
            <person name="Daum C."/>
            <person name="Gordon S."/>
            <person name="Gould B."/>
            <person name="Lipzen A."/>
            <person name="MacQueen A."/>
            <person name="Palacio-Mejia J."/>
            <person name="Plott C."/>
            <person name="Shakirov E."/>
            <person name="Shu S."/>
            <person name="Yoshinaga Y."/>
            <person name="Zane M."/>
            <person name="Rokhsar D."/>
            <person name="Grimwood J."/>
            <person name="Schmutz J."/>
            <person name="Juenger T."/>
        </authorList>
    </citation>
    <scope>NUCLEOTIDE SEQUENCE [LARGE SCALE GENOMIC DNA]</scope>
    <source>
        <strain evidence="6">cv. HAL2</strain>
    </source>
</reference>
<dbReference type="OrthoDB" id="657274at2759"/>
<evidence type="ECO:0000256" key="3">
    <source>
        <dbReference type="RuleBase" id="RU365026"/>
    </source>
</evidence>
<evidence type="ECO:0000256" key="1">
    <source>
        <dbReference type="ARBA" id="ARBA00006756"/>
    </source>
</evidence>
<dbReference type="Proteomes" id="UP000244336">
    <property type="component" value="Chromosome 5"/>
</dbReference>
<keyword evidence="3" id="KW-0653">Protein transport</keyword>
<evidence type="ECO:0000313" key="5">
    <source>
        <dbReference type="EMBL" id="PUZ56440.1"/>
    </source>
</evidence>
<dbReference type="STRING" id="1504633.A0A2T7DLJ4"/>
<dbReference type="Gene3D" id="1.20.1280.170">
    <property type="entry name" value="Exocyst complex component Exo70"/>
    <property type="match status" value="1"/>
</dbReference>
<dbReference type="Gramene" id="PUZ56440">
    <property type="protein sequence ID" value="PUZ56440"/>
    <property type="gene ID" value="GQ55_5G301400"/>
</dbReference>
<dbReference type="GO" id="GO:0006887">
    <property type="term" value="P:exocytosis"/>
    <property type="evidence" value="ECO:0007669"/>
    <property type="project" value="UniProtKB-KW"/>
</dbReference>
<dbReference type="InterPro" id="IPR016159">
    <property type="entry name" value="Cullin_repeat-like_dom_sf"/>
</dbReference>
<gene>
    <name evidence="5" type="ORF">GQ55_5G301400</name>
</gene>
<sequence length="160" mass="17867">MQYLRIQAESFSEAVKEPIHLLFGLASKVAKVNKSLEKLFCILNMRRALFDTTPILTTVFDAEFVKIEVGGVVAALTAKGMLLDLKILVQTCRTQHELTQGNVLRITEFLMKYIKLLVNHTRNLDPILCQGQADDLLNIEGVNLTGHLVSGIFTDLELVV</sequence>
<dbReference type="GO" id="GO:0005546">
    <property type="term" value="F:phosphatidylinositol-4,5-bisphosphate binding"/>
    <property type="evidence" value="ECO:0007669"/>
    <property type="project" value="InterPro"/>
</dbReference>
<dbReference type="Pfam" id="PF03081">
    <property type="entry name" value="Exo70_C"/>
    <property type="match status" value="1"/>
</dbReference>
<dbReference type="PANTHER" id="PTHR12542:SF94">
    <property type="entry name" value="EXOCYST SUBUNIT EXO70 FAMILY PROTEIN"/>
    <property type="match status" value="1"/>
</dbReference>
<keyword evidence="3" id="KW-0268">Exocytosis</keyword>
<evidence type="ECO:0000313" key="6">
    <source>
        <dbReference type="Proteomes" id="UP000244336"/>
    </source>
</evidence>
<accession>A0A2T7DLJ4</accession>
<dbReference type="InterPro" id="IPR004140">
    <property type="entry name" value="Exo70"/>
</dbReference>
<name>A0A2T7DLJ4_9POAL</name>